<sequence>MFEFSVGLIGVIGVAKSKSTLLLIYLIFDALCILSSIGGIVLAFMTHDLVLQVQSVVLSLFQIYFFFAIYRYRREIKAARQTFDTVQFKSADHHAV</sequence>
<keyword evidence="1" id="KW-0812">Transmembrane</keyword>
<proteinExistence type="predicted"/>
<dbReference type="InParanoid" id="A0A1Y1XGK5"/>
<dbReference type="Proteomes" id="UP000193498">
    <property type="component" value="Unassembled WGS sequence"/>
</dbReference>
<feature type="transmembrane region" description="Helical" evidence="1">
    <location>
        <begin position="51"/>
        <end position="70"/>
    </location>
</feature>
<comment type="caution">
    <text evidence="2">The sequence shown here is derived from an EMBL/GenBank/DDBJ whole genome shotgun (WGS) entry which is preliminary data.</text>
</comment>
<keyword evidence="1" id="KW-1133">Transmembrane helix</keyword>
<protein>
    <submittedName>
        <fullName evidence="2">Uncharacterized protein</fullName>
    </submittedName>
</protein>
<keyword evidence="1" id="KW-0472">Membrane</keyword>
<feature type="transmembrane region" description="Helical" evidence="1">
    <location>
        <begin position="21"/>
        <end position="45"/>
    </location>
</feature>
<dbReference type="EMBL" id="MCFE01000609">
    <property type="protein sequence ID" value="ORX84514.1"/>
    <property type="molecule type" value="Genomic_DNA"/>
</dbReference>
<dbReference type="AlphaFoldDB" id="A0A1Y1XGK5"/>
<gene>
    <name evidence="2" type="ORF">K493DRAFT_411559</name>
</gene>
<evidence type="ECO:0000256" key="1">
    <source>
        <dbReference type="SAM" id="Phobius"/>
    </source>
</evidence>
<organism evidence="2 3">
    <name type="scientific">Basidiobolus meristosporus CBS 931.73</name>
    <dbReference type="NCBI Taxonomy" id="1314790"/>
    <lineage>
        <taxon>Eukaryota</taxon>
        <taxon>Fungi</taxon>
        <taxon>Fungi incertae sedis</taxon>
        <taxon>Zoopagomycota</taxon>
        <taxon>Entomophthoromycotina</taxon>
        <taxon>Basidiobolomycetes</taxon>
        <taxon>Basidiobolales</taxon>
        <taxon>Basidiobolaceae</taxon>
        <taxon>Basidiobolus</taxon>
    </lineage>
</organism>
<keyword evidence="3" id="KW-1185">Reference proteome</keyword>
<name>A0A1Y1XGK5_9FUNG</name>
<evidence type="ECO:0000313" key="2">
    <source>
        <dbReference type="EMBL" id="ORX84514.1"/>
    </source>
</evidence>
<reference evidence="2 3" key="1">
    <citation type="submission" date="2016-07" db="EMBL/GenBank/DDBJ databases">
        <title>Pervasive Adenine N6-methylation of Active Genes in Fungi.</title>
        <authorList>
            <consortium name="DOE Joint Genome Institute"/>
            <person name="Mondo S.J."/>
            <person name="Dannebaum R.O."/>
            <person name="Kuo R.C."/>
            <person name="Labutti K."/>
            <person name="Haridas S."/>
            <person name="Kuo A."/>
            <person name="Salamov A."/>
            <person name="Ahrendt S.R."/>
            <person name="Lipzen A."/>
            <person name="Sullivan W."/>
            <person name="Andreopoulos W.B."/>
            <person name="Clum A."/>
            <person name="Lindquist E."/>
            <person name="Daum C."/>
            <person name="Ramamoorthy G.K."/>
            <person name="Gryganskyi A."/>
            <person name="Culley D."/>
            <person name="Magnuson J.K."/>
            <person name="James T.Y."/>
            <person name="O'Malley M.A."/>
            <person name="Stajich J.E."/>
            <person name="Spatafora J.W."/>
            <person name="Visel A."/>
            <person name="Grigoriev I.V."/>
        </authorList>
    </citation>
    <scope>NUCLEOTIDE SEQUENCE [LARGE SCALE GENOMIC DNA]</scope>
    <source>
        <strain evidence="2 3">CBS 931.73</strain>
    </source>
</reference>
<accession>A0A1Y1XGK5</accession>
<evidence type="ECO:0000313" key="3">
    <source>
        <dbReference type="Proteomes" id="UP000193498"/>
    </source>
</evidence>